<name>A0A4Y3HSA3_9VIBR</name>
<reference evidence="1 2" key="1">
    <citation type="submission" date="2019-06" db="EMBL/GenBank/DDBJ databases">
        <title>Whole genome shotgun sequence of Vibrio inusitatus NBRC 102082.</title>
        <authorList>
            <person name="Hosoyama A."/>
            <person name="Uohara A."/>
            <person name="Ohji S."/>
            <person name="Ichikawa N."/>
        </authorList>
    </citation>
    <scope>NUCLEOTIDE SEQUENCE [LARGE SCALE GENOMIC DNA]</scope>
    <source>
        <strain evidence="1 2">NBRC 102082</strain>
    </source>
</reference>
<keyword evidence="2" id="KW-1185">Reference proteome</keyword>
<comment type="caution">
    <text evidence="1">The sequence shown here is derived from an EMBL/GenBank/DDBJ whole genome shotgun (WGS) entry which is preliminary data.</text>
</comment>
<dbReference type="RefSeq" id="WP_167496156.1">
    <property type="nucleotide sequence ID" value="NZ_BJLF01000003.1"/>
</dbReference>
<protein>
    <submittedName>
        <fullName evidence="1">Uncharacterized protein</fullName>
    </submittedName>
</protein>
<dbReference type="EMBL" id="BJLF01000003">
    <property type="protein sequence ID" value="GEA50033.1"/>
    <property type="molecule type" value="Genomic_DNA"/>
</dbReference>
<dbReference type="AlphaFoldDB" id="A0A4Y3HSA3"/>
<organism evidence="1 2">
    <name type="scientific">Vibrio inusitatus NBRC 102082</name>
    <dbReference type="NCBI Taxonomy" id="1219070"/>
    <lineage>
        <taxon>Bacteria</taxon>
        <taxon>Pseudomonadati</taxon>
        <taxon>Pseudomonadota</taxon>
        <taxon>Gammaproteobacteria</taxon>
        <taxon>Vibrionales</taxon>
        <taxon>Vibrionaceae</taxon>
        <taxon>Vibrio</taxon>
    </lineage>
</organism>
<sequence length="53" mass="5681">MKKLIIIAAVIIVGGLFIWNNNTALATVCSSIDAVQNQFPADCTKARALSVFE</sequence>
<evidence type="ECO:0000313" key="2">
    <source>
        <dbReference type="Proteomes" id="UP000318717"/>
    </source>
</evidence>
<proteinExistence type="predicted"/>
<dbReference type="Proteomes" id="UP000318717">
    <property type="component" value="Unassembled WGS sequence"/>
</dbReference>
<evidence type="ECO:0000313" key="1">
    <source>
        <dbReference type="EMBL" id="GEA50033.1"/>
    </source>
</evidence>
<gene>
    <name evidence="1" type="ORF">VIN01S_08370</name>
</gene>
<accession>A0A4Y3HSA3</accession>